<dbReference type="EMBL" id="BLXT01006948">
    <property type="protein sequence ID" value="GFO34840.1"/>
    <property type="molecule type" value="Genomic_DNA"/>
</dbReference>
<comment type="caution">
    <text evidence="1">The sequence shown here is derived from an EMBL/GenBank/DDBJ whole genome shotgun (WGS) entry which is preliminary data.</text>
</comment>
<sequence>MCLAFPMVCVCCKRLSRCVLPFQWSPSAARGSHGVSCLSNGLRLLQEALTVCLAFPMVSVCCKRLSRCDVRGLTLCPLSRSIPLTSGFLTVSLEGLTEMSRVSGHCGESSDLVFHTRAQQQACTDIRFRD</sequence>
<keyword evidence="2" id="KW-1185">Reference proteome</keyword>
<reference evidence="1 2" key="1">
    <citation type="journal article" date="2021" name="Elife">
        <title>Chloroplast acquisition without the gene transfer in kleptoplastic sea slugs, Plakobranchus ocellatus.</title>
        <authorList>
            <person name="Maeda T."/>
            <person name="Takahashi S."/>
            <person name="Yoshida T."/>
            <person name="Shimamura S."/>
            <person name="Takaki Y."/>
            <person name="Nagai Y."/>
            <person name="Toyoda A."/>
            <person name="Suzuki Y."/>
            <person name="Arimoto A."/>
            <person name="Ishii H."/>
            <person name="Satoh N."/>
            <person name="Nishiyama T."/>
            <person name="Hasebe M."/>
            <person name="Maruyama T."/>
            <person name="Minagawa J."/>
            <person name="Obokata J."/>
            <person name="Shigenobu S."/>
        </authorList>
    </citation>
    <scope>NUCLEOTIDE SEQUENCE [LARGE SCALE GENOMIC DNA]</scope>
</reference>
<organism evidence="1 2">
    <name type="scientific">Plakobranchus ocellatus</name>
    <dbReference type="NCBI Taxonomy" id="259542"/>
    <lineage>
        <taxon>Eukaryota</taxon>
        <taxon>Metazoa</taxon>
        <taxon>Spiralia</taxon>
        <taxon>Lophotrochozoa</taxon>
        <taxon>Mollusca</taxon>
        <taxon>Gastropoda</taxon>
        <taxon>Heterobranchia</taxon>
        <taxon>Euthyneura</taxon>
        <taxon>Panpulmonata</taxon>
        <taxon>Sacoglossa</taxon>
        <taxon>Placobranchoidea</taxon>
        <taxon>Plakobranchidae</taxon>
        <taxon>Plakobranchus</taxon>
    </lineage>
</organism>
<gene>
    <name evidence="1" type="ORF">PoB_006134500</name>
</gene>
<evidence type="ECO:0008006" key="3">
    <source>
        <dbReference type="Google" id="ProtNLM"/>
    </source>
</evidence>
<dbReference type="Proteomes" id="UP000735302">
    <property type="component" value="Unassembled WGS sequence"/>
</dbReference>
<proteinExistence type="predicted"/>
<protein>
    <recommendedName>
        <fullName evidence="3">Secreted protein</fullName>
    </recommendedName>
</protein>
<evidence type="ECO:0000313" key="2">
    <source>
        <dbReference type="Proteomes" id="UP000735302"/>
    </source>
</evidence>
<accession>A0AAV4CSK9</accession>
<evidence type="ECO:0000313" key="1">
    <source>
        <dbReference type="EMBL" id="GFO34840.1"/>
    </source>
</evidence>
<dbReference type="AlphaFoldDB" id="A0AAV4CSK9"/>
<name>A0AAV4CSK9_9GAST</name>